<dbReference type="RefSeq" id="WP_161482788.1">
    <property type="nucleotide sequence ID" value="NZ_WXEW01000009.1"/>
</dbReference>
<reference evidence="1 2" key="1">
    <citation type="submission" date="2020-01" db="EMBL/GenBank/DDBJ databases">
        <title>Herbidospora sp. NEAU-GS84 nov., a novel actinomycete isolated from soil.</title>
        <authorList>
            <person name="Han L."/>
        </authorList>
    </citation>
    <scope>NUCLEOTIDE SEQUENCE [LARGE SCALE GENOMIC DNA]</scope>
    <source>
        <strain evidence="1 2">NEAU-GS84</strain>
    </source>
</reference>
<organism evidence="1 2">
    <name type="scientific">Herbidospora solisilvae</name>
    <dbReference type="NCBI Taxonomy" id="2696284"/>
    <lineage>
        <taxon>Bacteria</taxon>
        <taxon>Bacillati</taxon>
        <taxon>Actinomycetota</taxon>
        <taxon>Actinomycetes</taxon>
        <taxon>Streptosporangiales</taxon>
        <taxon>Streptosporangiaceae</taxon>
        <taxon>Herbidospora</taxon>
    </lineage>
</organism>
<sequence>MKLHREALTPQMREYDRFFDPADLNYQPYLMYFHHPHFTSPIINTDRCGFRVSVGPDGEQASAGGPVGPGPVRVITGGSTALGIGATGDQNTLASLLWSRYAPSRPWLNFSGRCYNSTQEVLLFTLYRHLLPEIDEVVLFSGLNDLTVGRLPEWQQGDHGAFFFCGEYFEAMDDLKERNRKHSKVFGRRAERKSRVATFDDVRHDIGQVIDSAAELTLRHLDTWRRVAGPGTRISYVLQPMFLWMGKTWSPEEKLLFEEIDRISRLGTWEELYGDISTPQVARDFAEAIRVGCEKRDVRFYDLNPVVAGAVGADDWMFVDRAHYTDKGHDVVAGLLAKTLGLS</sequence>
<evidence type="ECO:0000313" key="2">
    <source>
        <dbReference type="Proteomes" id="UP000479526"/>
    </source>
</evidence>
<dbReference type="EMBL" id="WXEW01000009">
    <property type="protein sequence ID" value="NAS25750.1"/>
    <property type="molecule type" value="Genomic_DNA"/>
</dbReference>
<dbReference type="InterPro" id="IPR036514">
    <property type="entry name" value="SGNH_hydro_sf"/>
</dbReference>
<dbReference type="AlphaFoldDB" id="A0A7C9N3W5"/>
<proteinExistence type="predicted"/>
<accession>A0A7C9N3W5</accession>
<dbReference type="SUPFAM" id="SSF52266">
    <property type="entry name" value="SGNH hydrolase"/>
    <property type="match status" value="1"/>
</dbReference>
<keyword evidence="2" id="KW-1185">Reference proteome</keyword>
<dbReference type="Proteomes" id="UP000479526">
    <property type="component" value="Unassembled WGS sequence"/>
</dbReference>
<name>A0A7C9N3W5_9ACTN</name>
<evidence type="ECO:0000313" key="1">
    <source>
        <dbReference type="EMBL" id="NAS25750.1"/>
    </source>
</evidence>
<comment type="caution">
    <text evidence="1">The sequence shown here is derived from an EMBL/GenBank/DDBJ whole genome shotgun (WGS) entry which is preliminary data.</text>
</comment>
<protein>
    <submittedName>
        <fullName evidence="1">Inducer of phenazine A</fullName>
    </submittedName>
</protein>
<dbReference type="Gene3D" id="3.40.50.1110">
    <property type="entry name" value="SGNH hydrolase"/>
    <property type="match status" value="1"/>
</dbReference>
<gene>
    <name evidence="1" type="ORF">GT755_29225</name>
</gene>